<evidence type="ECO:0000256" key="7">
    <source>
        <dbReference type="SAM" id="Phobius"/>
    </source>
</evidence>
<reference evidence="8 9" key="1">
    <citation type="submission" date="2020-12" db="EMBL/GenBank/DDBJ databases">
        <title>FDA dAtabase for Regulatory Grade micrObial Sequences (FDA-ARGOS): Supporting development and validation of Infectious Disease Dx tests.</title>
        <authorList>
            <person name="Nelson B."/>
            <person name="Plummer A."/>
            <person name="Tallon L."/>
            <person name="Sadzewicz L."/>
            <person name="Zhao X."/>
            <person name="Boylan J."/>
            <person name="Ott S."/>
            <person name="Bowen H."/>
            <person name="Vavikolanu K."/>
            <person name="Mehta A."/>
            <person name="Aluvathingal J."/>
            <person name="Nadendla S."/>
            <person name="Myers T."/>
            <person name="Yan Y."/>
            <person name="Sichtig H."/>
        </authorList>
    </citation>
    <scope>NUCLEOTIDE SEQUENCE [LARGE SCALE GENOMIC DNA]</scope>
    <source>
        <strain evidence="8 9">FDAARGOS_1049</strain>
    </source>
</reference>
<dbReference type="EMBL" id="CP066076">
    <property type="protein sequence ID" value="QQC67376.1"/>
    <property type="molecule type" value="Genomic_DNA"/>
</dbReference>
<feature type="transmembrane region" description="Helical" evidence="7">
    <location>
        <begin position="174"/>
        <end position="199"/>
    </location>
</feature>
<feature type="transmembrane region" description="Helical" evidence="7">
    <location>
        <begin position="126"/>
        <end position="143"/>
    </location>
</feature>
<evidence type="ECO:0000256" key="2">
    <source>
        <dbReference type="ARBA" id="ARBA00022448"/>
    </source>
</evidence>
<name>A0A7T4N8U5_9BURK</name>
<feature type="transmembrane region" description="Helical" evidence="7">
    <location>
        <begin position="462"/>
        <end position="484"/>
    </location>
</feature>
<evidence type="ECO:0000256" key="1">
    <source>
        <dbReference type="ARBA" id="ARBA00004651"/>
    </source>
</evidence>
<dbReference type="Pfam" id="PF04632">
    <property type="entry name" value="FUSC"/>
    <property type="match status" value="1"/>
</dbReference>
<evidence type="ECO:0000256" key="4">
    <source>
        <dbReference type="ARBA" id="ARBA00022692"/>
    </source>
</evidence>
<feature type="transmembrane region" description="Helical" evidence="7">
    <location>
        <begin position="103"/>
        <end position="120"/>
    </location>
</feature>
<keyword evidence="6 7" id="KW-0472">Membrane</keyword>
<dbReference type="GO" id="GO:0005886">
    <property type="term" value="C:plasma membrane"/>
    <property type="evidence" value="ECO:0007669"/>
    <property type="project" value="UniProtKB-SubCell"/>
</dbReference>
<proteinExistence type="predicted"/>
<evidence type="ECO:0000256" key="5">
    <source>
        <dbReference type="ARBA" id="ARBA00022989"/>
    </source>
</evidence>
<dbReference type="PANTHER" id="PTHR30509:SF9">
    <property type="entry name" value="MULTIDRUG RESISTANCE PROTEIN MDTO"/>
    <property type="match status" value="1"/>
</dbReference>
<protein>
    <submittedName>
        <fullName evidence="8">FUSC family protein</fullName>
    </submittedName>
</protein>
<dbReference type="InterPro" id="IPR006726">
    <property type="entry name" value="PHBA_efflux_AaeB/fusaric-R"/>
</dbReference>
<gene>
    <name evidence="8" type="ORF">I6I06_20790</name>
</gene>
<evidence type="ECO:0000256" key="6">
    <source>
        <dbReference type="ARBA" id="ARBA00023136"/>
    </source>
</evidence>
<sequence length="734" mass="80967">MKRQHAIKPATDSFRSLSIMWQALSRQTSRHTSQPTLSAAVRDWANSGGLIWLHLLKTVIAGLLTLGIAMLLDLPQPRIAMTTVFVLMQPFSGMVLAKSFYRILGTAVGTVAAIVLGALFVQQPELYMLGMIVWVSACIAAAVRYRHFRWYGFVLAGYTAALIGIPNVTAPDGLFLAALTRAAEVAVGIVCSSAVSALIMPQRASLALRHALQIRYANFTAFAAQVLGRGIERGQFERRFADLVDEIVGFEATRTFAAFEDPAMRSRSQHLGRLNGEFMDACARLHALHQLLKRLRANGSVSTLAAIKPYLDELAALLTSQPEAVLDAPQIAARLRLFQANLPRRVRETRRPLEPVLAESLADFDTAAELLYRFVDEWLRYSETYASLSRRKTASPQRDASRYISRTNSFVVAFAFVRSAVVMAIVGWFWIATDWPSGGLAVIGAALVCALTSTAPNATKMAVQMAVGAVFATMTGYLFTCYVYPNIDGFPLLCTMLAPVLAFGAFIATRKHAAGYGIGFSVFFCLLAGPDNVVTYAPDLLINNGIALTASMLLAALVFAVVFPADMPWLIERIMGDLRAQAVSACKDELPGLSQRFQSITHDLTSQLRMLLTRRSRRRRDALRWMLATLEAGRAVIDLRNETARATYANALHPRWGSAIERTCDDLAQLFERPGTRALERALTSVRSATWIAQDLLQTVHADRDRRHDLQRILSCLHFIRTALLDKDAPFNAR</sequence>
<feature type="transmembrane region" description="Helical" evidence="7">
    <location>
        <begin position="513"/>
        <end position="529"/>
    </location>
</feature>
<feature type="transmembrane region" description="Helical" evidence="7">
    <location>
        <begin position="50"/>
        <end position="72"/>
    </location>
</feature>
<keyword evidence="9" id="KW-1185">Reference proteome</keyword>
<evidence type="ECO:0000256" key="3">
    <source>
        <dbReference type="ARBA" id="ARBA00022475"/>
    </source>
</evidence>
<dbReference type="PANTHER" id="PTHR30509">
    <property type="entry name" value="P-HYDROXYBENZOIC ACID EFFLUX PUMP SUBUNIT-RELATED"/>
    <property type="match status" value="1"/>
</dbReference>
<evidence type="ECO:0000313" key="9">
    <source>
        <dbReference type="Proteomes" id="UP000595610"/>
    </source>
</evidence>
<dbReference type="AlphaFoldDB" id="A0A7T4N8U5"/>
<keyword evidence="3" id="KW-1003">Cell membrane</keyword>
<feature type="transmembrane region" description="Helical" evidence="7">
    <location>
        <begin position="490"/>
        <end position="508"/>
    </location>
</feature>
<dbReference type="Proteomes" id="UP000595610">
    <property type="component" value="Chromosome 2"/>
</dbReference>
<dbReference type="KEGG" id="pgis:I6I06_20790"/>
<accession>A0A7T4N8U5</accession>
<feature type="transmembrane region" description="Helical" evidence="7">
    <location>
        <begin position="78"/>
        <end position="96"/>
    </location>
</feature>
<keyword evidence="2" id="KW-0813">Transport</keyword>
<feature type="transmembrane region" description="Helical" evidence="7">
    <location>
        <begin position="541"/>
        <end position="565"/>
    </location>
</feature>
<organism evidence="8 9">
    <name type="scientific">Paraburkholderia ginsengisoli</name>
    <dbReference type="NCBI Taxonomy" id="311231"/>
    <lineage>
        <taxon>Bacteria</taxon>
        <taxon>Pseudomonadati</taxon>
        <taxon>Pseudomonadota</taxon>
        <taxon>Betaproteobacteria</taxon>
        <taxon>Burkholderiales</taxon>
        <taxon>Burkholderiaceae</taxon>
        <taxon>Paraburkholderia</taxon>
    </lineage>
</organism>
<keyword evidence="5 7" id="KW-1133">Transmembrane helix</keyword>
<comment type="subcellular location">
    <subcellularLocation>
        <location evidence="1">Cell membrane</location>
        <topology evidence="1">Multi-pass membrane protein</topology>
    </subcellularLocation>
</comment>
<dbReference type="GO" id="GO:0022857">
    <property type="term" value="F:transmembrane transporter activity"/>
    <property type="evidence" value="ECO:0007669"/>
    <property type="project" value="InterPro"/>
</dbReference>
<feature type="transmembrane region" description="Helical" evidence="7">
    <location>
        <begin position="150"/>
        <end position="168"/>
    </location>
</feature>
<keyword evidence="4 7" id="KW-0812">Transmembrane</keyword>
<feature type="transmembrane region" description="Helical" evidence="7">
    <location>
        <begin position="410"/>
        <end position="431"/>
    </location>
</feature>
<evidence type="ECO:0000313" key="8">
    <source>
        <dbReference type="EMBL" id="QQC67376.1"/>
    </source>
</evidence>